<gene>
    <name evidence="2" type="ORF">PGT21_025551</name>
</gene>
<comment type="caution">
    <text evidence="2">The sequence shown here is derived from an EMBL/GenBank/DDBJ whole genome shotgun (WGS) entry which is preliminary data.</text>
</comment>
<keyword evidence="1" id="KW-0812">Transmembrane</keyword>
<evidence type="ECO:0000256" key="1">
    <source>
        <dbReference type="SAM" id="Phobius"/>
    </source>
</evidence>
<name>A0A5B0N8D7_PUCGR</name>
<evidence type="ECO:0000313" key="2">
    <source>
        <dbReference type="EMBL" id="KAA1084360.1"/>
    </source>
</evidence>
<proteinExistence type="predicted"/>
<keyword evidence="1" id="KW-1133">Transmembrane helix</keyword>
<feature type="transmembrane region" description="Helical" evidence="1">
    <location>
        <begin position="52"/>
        <end position="75"/>
    </location>
</feature>
<protein>
    <submittedName>
        <fullName evidence="2">Uncharacterized protein</fullName>
    </submittedName>
</protein>
<organism evidence="2 3">
    <name type="scientific">Puccinia graminis f. sp. tritici</name>
    <dbReference type="NCBI Taxonomy" id="56615"/>
    <lineage>
        <taxon>Eukaryota</taxon>
        <taxon>Fungi</taxon>
        <taxon>Dikarya</taxon>
        <taxon>Basidiomycota</taxon>
        <taxon>Pucciniomycotina</taxon>
        <taxon>Pucciniomycetes</taxon>
        <taxon>Pucciniales</taxon>
        <taxon>Pucciniaceae</taxon>
        <taxon>Puccinia</taxon>
    </lineage>
</organism>
<keyword evidence="1" id="KW-0472">Membrane</keyword>
<dbReference type="Proteomes" id="UP000324748">
    <property type="component" value="Unassembled WGS sequence"/>
</dbReference>
<keyword evidence="3" id="KW-1185">Reference proteome</keyword>
<dbReference type="AlphaFoldDB" id="A0A5B0N8D7"/>
<reference evidence="2 3" key="1">
    <citation type="submission" date="2019-05" db="EMBL/GenBank/DDBJ databases">
        <title>Emergence of the Ug99 lineage of the wheat stem rust pathogen through somatic hybridization.</title>
        <authorList>
            <person name="Li F."/>
            <person name="Upadhyaya N.M."/>
            <person name="Sperschneider J."/>
            <person name="Matny O."/>
            <person name="Nguyen-Phuc H."/>
            <person name="Mago R."/>
            <person name="Raley C."/>
            <person name="Miller M.E."/>
            <person name="Silverstein K.A.T."/>
            <person name="Henningsen E."/>
            <person name="Hirsch C.D."/>
            <person name="Visser B."/>
            <person name="Pretorius Z.A."/>
            <person name="Steffenson B.J."/>
            <person name="Schwessinger B."/>
            <person name="Dodds P.N."/>
            <person name="Figueroa M."/>
        </authorList>
    </citation>
    <scope>NUCLEOTIDE SEQUENCE [LARGE SCALE GENOMIC DNA]</scope>
    <source>
        <strain evidence="2">21-0</strain>
    </source>
</reference>
<accession>A0A5B0N8D7</accession>
<feature type="transmembrane region" description="Helical" evidence="1">
    <location>
        <begin position="128"/>
        <end position="151"/>
    </location>
</feature>
<sequence length="311" mass="34325">MATIASNGALHSILGGLQPGGTCLSWMAGLVACEALRLTQRFTKSTSWCTRFFVYFALAMSVTLAGLFASVLYHYCVESYGNYEALRHITRVLRFHFVCSRVATFAGFLFYTQSVWGSKTGKLKICKIPIVQLILVVVNMCLYALFTLRIIRLFSLATFEDFADTWLFERSGQSVQLACGVVLTFIKAYDLSRSDDISKVLAMKNDPFRCAWGVLCLLCQTAIFPTVFDTISVCQNQKHGISGASYSILSVSAELHLFGPIMAISAALDDDDTIVCGTPCPVGRSDRDDGDAGKRHITFQSLEKRVSDNPF</sequence>
<dbReference type="EMBL" id="VSWC01000118">
    <property type="protein sequence ID" value="KAA1084360.1"/>
    <property type="molecule type" value="Genomic_DNA"/>
</dbReference>
<evidence type="ECO:0000313" key="3">
    <source>
        <dbReference type="Proteomes" id="UP000324748"/>
    </source>
</evidence>
<feature type="transmembrane region" description="Helical" evidence="1">
    <location>
        <begin position="95"/>
        <end position="116"/>
    </location>
</feature>
<dbReference type="OrthoDB" id="2495895at2759"/>